<dbReference type="InterPro" id="IPR036477">
    <property type="entry name" value="Formyl_transf_N_sf"/>
</dbReference>
<dbReference type="UniPathway" id="UPA00074">
    <property type="reaction ID" value="UER00126"/>
</dbReference>
<sequence length="218" mass="24519">MDKSFNYLISPETIKLRGFSPKLKIAILASGEGSNFQELIDLSKSNKFDIDIRILITNKSDAGCISRAKKSNISYKIIKKSDNENNDCFEEEIINTIKNYDVELIVMAGWMKIMSSRFVNVFRSKIINIHPSLLPSFKGNNAIKEAIKHDSKITGCSVHFVEPEVDSGDLIMQAALPILDQDNLETISKKIHFLEHKILPLSISQAGFIVRNSFKGND</sequence>
<comment type="similarity">
    <text evidence="4">Belongs to the GART family.</text>
</comment>
<feature type="domain" description="Formyl transferase N-terminal" evidence="5">
    <location>
        <begin position="24"/>
        <end position="201"/>
    </location>
</feature>
<dbReference type="GO" id="GO:0004644">
    <property type="term" value="F:phosphoribosylglycinamide formyltransferase activity"/>
    <property type="evidence" value="ECO:0007669"/>
    <property type="project" value="UniProtKB-UniRule"/>
</dbReference>
<evidence type="ECO:0000256" key="1">
    <source>
        <dbReference type="ARBA" id="ARBA00005054"/>
    </source>
</evidence>
<dbReference type="OrthoDB" id="9806170at2"/>
<dbReference type="SUPFAM" id="SSF53328">
    <property type="entry name" value="Formyltransferase"/>
    <property type="match status" value="1"/>
</dbReference>
<dbReference type="CDD" id="cd08645">
    <property type="entry name" value="FMT_core_GART"/>
    <property type="match status" value="1"/>
</dbReference>
<dbReference type="STRING" id="167542.P9515_09731"/>
<dbReference type="GeneID" id="60201470"/>
<evidence type="ECO:0000313" key="6">
    <source>
        <dbReference type="EMBL" id="ABM72180.1"/>
    </source>
</evidence>
<dbReference type="NCBIfam" id="TIGR00639">
    <property type="entry name" value="PurN"/>
    <property type="match status" value="1"/>
</dbReference>
<dbReference type="GO" id="GO:0006189">
    <property type="term" value="P:'de novo' IMP biosynthetic process"/>
    <property type="evidence" value="ECO:0007669"/>
    <property type="project" value="UniProtKB-UniRule"/>
</dbReference>
<protein>
    <recommendedName>
        <fullName evidence="4">Phosphoribosylglycinamide formyltransferase</fullName>
        <ecNumber evidence="4">2.1.2.2</ecNumber>
    </recommendedName>
    <alternativeName>
        <fullName evidence="4">5'-phosphoribosylglycinamide transformylase</fullName>
    </alternativeName>
    <alternativeName>
        <fullName evidence="4">GAR transformylase</fullName>
        <shortName evidence="4">GART</shortName>
    </alternativeName>
</protein>
<dbReference type="RefSeq" id="WP_011820282.1">
    <property type="nucleotide sequence ID" value="NC_008817.1"/>
</dbReference>
<comment type="caution">
    <text evidence="4">Lacks conserved residue(s) required for the propagation of feature annotation.</text>
</comment>
<organism evidence="6 7">
    <name type="scientific">Prochlorococcus marinus (strain MIT 9515)</name>
    <dbReference type="NCBI Taxonomy" id="167542"/>
    <lineage>
        <taxon>Bacteria</taxon>
        <taxon>Bacillati</taxon>
        <taxon>Cyanobacteriota</taxon>
        <taxon>Cyanophyceae</taxon>
        <taxon>Synechococcales</taxon>
        <taxon>Prochlorococcaceae</taxon>
        <taxon>Prochlorococcus</taxon>
    </lineage>
</organism>
<feature type="site" description="Raises pKa of active site His" evidence="4">
    <location>
        <position position="166"/>
    </location>
</feature>
<dbReference type="HAMAP" id="MF_01930">
    <property type="entry name" value="PurN"/>
    <property type="match status" value="1"/>
</dbReference>
<gene>
    <name evidence="4 6" type="primary">purN</name>
    <name evidence="6" type="ordered locus">P9515_09731</name>
</gene>
<evidence type="ECO:0000256" key="2">
    <source>
        <dbReference type="ARBA" id="ARBA00022679"/>
    </source>
</evidence>
<dbReference type="Proteomes" id="UP000001589">
    <property type="component" value="Chromosome"/>
</dbReference>
<evidence type="ECO:0000256" key="3">
    <source>
        <dbReference type="ARBA" id="ARBA00022755"/>
    </source>
</evidence>
<dbReference type="InterPro" id="IPR002376">
    <property type="entry name" value="Formyl_transf_N"/>
</dbReference>
<dbReference type="HOGENOM" id="CLU_038395_1_2_3"/>
<reference evidence="6 7" key="1">
    <citation type="journal article" date="2007" name="PLoS Genet.">
        <title>Patterns and implications of gene gain and loss in the evolution of Prochlorococcus.</title>
        <authorList>
            <person name="Kettler G.C."/>
            <person name="Martiny A.C."/>
            <person name="Huang K."/>
            <person name="Zucker J."/>
            <person name="Coleman M.L."/>
            <person name="Rodrigue S."/>
            <person name="Chen F."/>
            <person name="Lapidus A."/>
            <person name="Ferriera S."/>
            <person name="Johnson J."/>
            <person name="Steglich C."/>
            <person name="Church G.M."/>
            <person name="Richardson P."/>
            <person name="Chisholm S.W."/>
        </authorList>
    </citation>
    <scope>NUCLEOTIDE SEQUENCE [LARGE SCALE GENOMIC DNA]</scope>
    <source>
        <strain evidence="6 7">MIT 9515</strain>
    </source>
</reference>
<dbReference type="eggNOG" id="COG0299">
    <property type="taxonomic scope" value="Bacteria"/>
</dbReference>
<feature type="active site" description="Proton donor" evidence="4">
    <location>
        <position position="130"/>
    </location>
</feature>
<dbReference type="InterPro" id="IPR004607">
    <property type="entry name" value="GART"/>
</dbReference>
<evidence type="ECO:0000313" key="7">
    <source>
        <dbReference type="Proteomes" id="UP000001589"/>
    </source>
</evidence>
<feature type="binding site" evidence="4">
    <location>
        <begin position="33"/>
        <end position="35"/>
    </location>
    <ligand>
        <name>N(1)-(5-phospho-beta-D-ribosyl)glycinamide</name>
        <dbReference type="ChEBI" id="CHEBI:143788"/>
    </ligand>
</feature>
<dbReference type="Pfam" id="PF00551">
    <property type="entry name" value="Formyl_trans_N"/>
    <property type="match status" value="1"/>
</dbReference>
<dbReference type="Gene3D" id="3.40.50.170">
    <property type="entry name" value="Formyl transferase, N-terminal domain"/>
    <property type="match status" value="1"/>
</dbReference>
<evidence type="ECO:0000259" key="5">
    <source>
        <dbReference type="Pfam" id="PF00551"/>
    </source>
</evidence>
<dbReference type="PANTHER" id="PTHR43369">
    <property type="entry name" value="PHOSPHORIBOSYLGLYCINAMIDE FORMYLTRANSFERASE"/>
    <property type="match status" value="1"/>
</dbReference>
<feature type="binding site" evidence="4">
    <location>
        <position position="128"/>
    </location>
    <ligand>
        <name>(6R)-10-formyltetrahydrofolate</name>
        <dbReference type="ChEBI" id="CHEBI:195366"/>
    </ligand>
</feature>
<dbReference type="EC" id="2.1.2.2" evidence="4"/>
<comment type="catalytic activity">
    <reaction evidence="4">
        <text>N(1)-(5-phospho-beta-D-ribosyl)glycinamide + (6R)-10-formyltetrahydrofolate = N(2)-formyl-N(1)-(5-phospho-beta-D-ribosyl)glycinamide + (6S)-5,6,7,8-tetrahydrofolate + H(+)</text>
        <dbReference type="Rhea" id="RHEA:15053"/>
        <dbReference type="ChEBI" id="CHEBI:15378"/>
        <dbReference type="ChEBI" id="CHEBI:57453"/>
        <dbReference type="ChEBI" id="CHEBI:143788"/>
        <dbReference type="ChEBI" id="CHEBI:147286"/>
        <dbReference type="ChEBI" id="CHEBI:195366"/>
        <dbReference type="EC" id="2.1.2.2"/>
    </reaction>
</comment>
<dbReference type="GO" id="GO:0005829">
    <property type="term" value="C:cytosol"/>
    <property type="evidence" value="ECO:0007669"/>
    <property type="project" value="TreeGrafter"/>
</dbReference>
<keyword evidence="2 4" id="KW-0808">Transferase</keyword>
<dbReference type="EMBL" id="CP000552">
    <property type="protein sequence ID" value="ABM72180.1"/>
    <property type="molecule type" value="Genomic_DNA"/>
</dbReference>
<proteinExistence type="inferred from homology"/>
<dbReference type="AlphaFoldDB" id="A2BWL9"/>
<dbReference type="PANTHER" id="PTHR43369:SF2">
    <property type="entry name" value="PHOSPHORIBOSYLGLYCINAMIDE FORMYLTRANSFERASE"/>
    <property type="match status" value="1"/>
</dbReference>
<dbReference type="KEGG" id="pmc:P9515_09731"/>
<name>A2BWL9_PROM5</name>
<comment type="function">
    <text evidence="4">Catalyzes the transfer of a formyl group from 10-formyltetrahydrofolate to 5-phospho-ribosyl-glycinamide (GAR), producing 5-phospho-ribosyl-N-formylglycinamide (FGAR) and tetrahydrofolate.</text>
</comment>
<accession>A2BWL9</accession>
<comment type="pathway">
    <text evidence="1 4">Purine metabolism; IMP biosynthesis via de novo pathway; N(2)-formyl-N(1)-(5-phospho-D-ribosyl)glycinamide from N(1)-(5-phospho-D-ribosyl)glycinamide (10-formyl THF route): step 1/1.</text>
</comment>
<evidence type="ECO:0000256" key="4">
    <source>
        <dbReference type="HAMAP-Rule" id="MF_01930"/>
    </source>
</evidence>
<keyword evidence="3 4" id="KW-0658">Purine biosynthesis</keyword>